<dbReference type="SUPFAM" id="SSF55008">
    <property type="entry name" value="HMA, heavy metal-associated domain"/>
    <property type="match status" value="1"/>
</dbReference>
<reference evidence="3 4" key="1">
    <citation type="submission" date="2024-09" db="EMBL/GenBank/DDBJ databases">
        <authorList>
            <person name="Sun Q."/>
            <person name="Mori K."/>
        </authorList>
    </citation>
    <scope>NUCLEOTIDE SEQUENCE [LARGE SCALE GENOMIC DNA]</scope>
    <source>
        <strain evidence="3 4">TBRC 0563</strain>
    </source>
</reference>
<accession>A0ABV5Y898</accession>
<evidence type="ECO:0000256" key="1">
    <source>
        <dbReference type="ARBA" id="ARBA00022723"/>
    </source>
</evidence>
<name>A0ABV5Y898_9ACTN</name>
<keyword evidence="1" id="KW-0479">Metal-binding</keyword>
<gene>
    <name evidence="3" type="ORF">ACFFNX_03525</name>
</gene>
<dbReference type="InterPro" id="IPR036163">
    <property type="entry name" value="HMA_dom_sf"/>
</dbReference>
<organism evidence="3 4">
    <name type="scientific">Actinoallomurus acaciae</name>
    <dbReference type="NCBI Taxonomy" id="502577"/>
    <lineage>
        <taxon>Bacteria</taxon>
        <taxon>Bacillati</taxon>
        <taxon>Actinomycetota</taxon>
        <taxon>Actinomycetes</taxon>
        <taxon>Streptosporangiales</taxon>
        <taxon>Thermomonosporaceae</taxon>
        <taxon>Actinoallomurus</taxon>
    </lineage>
</organism>
<comment type="caution">
    <text evidence="3">The sequence shown here is derived from an EMBL/GenBank/DDBJ whole genome shotgun (WGS) entry which is preliminary data.</text>
</comment>
<evidence type="ECO:0000313" key="3">
    <source>
        <dbReference type="EMBL" id="MFB9831253.1"/>
    </source>
</evidence>
<evidence type="ECO:0000313" key="4">
    <source>
        <dbReference type="Proteomes" id="UP001589627"/>
    </source>
</evidence>
<dbReference type="InterPro" id="IPR006121">
    <property type="entry name" value="HMA_dom"/>
</dbReference>
<dbReference type="PRINTS" id="PR00944">
    <property type="entry name" value="CUEXPORT"/>
</dbReference>
<dbReference type="CDD" id="cd00371">
    <property type="entry name" value="HMA"/>
    <property type="match status" value="1"/>
</dbReference>
<keyword evidence="4" id="KW-1185">Reference proteome</keyword>
<dbReference type="InterPro" id="IPR017969">
    <property type="entry name" value="Heavy-metal-associated_CS"/>
</dbReference>
<proteinExistence type="predicted"/>
<dbReference type="Gene3D" id="3.30.70.100">
    <property type="match status" value="1"/>
</dbReference>
<sequence>MTTTQYKVKGMTCDHCVSAVTAEVGAIDGVTDVKVDLASGVVTVASATPLDDQSVRAAVDEAGYEVAGS</sequence>
<protein>
    <submittedName>
        <fullName evidence="3">Heavy-metal-associated domain-containing protein</fullName>
    </submittedName>
</protein>
<feature type="domain" description="HMA" evidence="2">
    <location>
        <begin position="2"/>
        <end position="67"/>
    </location>
</feature>
<dbReference type="RefSeq" id="WP_378194972.1">
    <property type="nucleotide sequence ID" value="NZ_JBHLZP010000013.1"/>
</dbReference>
<dbReference type="PROSITE" id="PS01047">
    <property type="entry name" value="HMA_1"/>
    <property type="match status" value="1"/>
</dbReference>
<dbReference type="EMBL" id="JBHLZP010000013">
    <property type="protein sequence ID" value="MFB9831253.1"/>
    <property type="molecule type" value="Genomic_DNA"/>
</dbReference>
<dbReference type="PROSITE" id="PS50846">
    <property type="entry name" value="HMA_2"/>
    <property type="match status" value="1"/>
</dbReference>
<dbReference type="Proteomes" id="UP001589627">
    <property type="component" value="Unassembled WGS sequence"/>
</dbReference>
<dbReference type="InterPro" id="IPR000428">
    <property type="entry name" value="Cu-bd"/>
</dbReference>
<evidence type="ECO:0000259" key="2">
    <source>
        <dbReference type="PROSITE" id="PS50846"/>
    </source>
</evidence>
<dbReference type="Pfam" id="PF00403">
    <property type="entry name" value="HMA"/>
    <property type="match status" value="1"/>
</dbReference>